<keyword evidence="3 5" id="KW-0371">Homeobox</keyword>
<dbReference type="Proteomes" id="UP000504634">
    <property type="component" value="Unplaced"/>
</dbReference>
<evidence type="ECO:0000313" key="8">
    <source>
        <dbReference type="Proteomes" id="UP000504634"/>
    </source>
</evidence>
<dbReference type="GO" id="GO:0005634">
    <property type="term" value="C:nucleus"/>
    <property type="evidence" value="ECO:0007669"/>
    <property type="project" value="UniProtKB-SubCell"/>
</dbReference>
<evidence type="ECO:0000256" key="3">
    <source>
        <dbReference type="ARBA" id="ARBA00023155"/>
    </source>
</evidence>
<evidence type="ECO:0000259" key="7">
    <source>
        <dbReference type="PROSITE" id="PS50071"/>
    </source>
</evidence>
<dbReference type="InterPro" id="IPR017970">
    <property type="entry name" value="Homeobox_CS"/>
</dbReference>
<dbReference type="Gene3D" id="1.10.10.60">
    <property type="entry name" value="Homeodomain-like"/>
    <property type="match status" value="1"/>
</dbReference>
<reference evidence="9" key="1">
    <citation type="submission" date="2025-08" db="UniProtKB">
        <authorList>
            <consortium name="RefSeq"/>
        </authorList>
    </citation>
    <scope>IDENTIFICATION</scope>
    <source>
        <strain evidence="9">11010-0011.00</strain>
        <tissue evidence="9">Whole body</tissue>
    </source>
</reference>
<evidence type="ECO:0000256" key="1">
    <source>
        <dbReference type="ARBA" id="ARBA00004123"/>
    </source>
</evidence>
<dbReference type="GO" id="GO:0045944">
    <property type="term" value="P:positive regulation of transcription by RNA polymerase II"/>
    <property type="evidence" value="ECO:0007669"/>
    <property type="project" value="UniProtKB-ARBA"/>
</dbReference>
<dbReference type="GeneID" id="115623885"/>
<keyword evidence="2 5" id="KW-0238">DNA-binding</keyword>
<keyword evidence="4 5" id="KW-0539">Nucleus</keyword>
<keyword evidence="8" id="KW-1185">Reference proteome</keyword>
<dbReference type="InterPro" id="IPR020479">
    <property type="entry name" value="HD_metazoa"/>
</dbReference>
<dbReference type="PROSITE" id="PS50071">
    <property type="entry name" value="HOMEOBOX_2"/>
    <property type="match status" value="1"/>
</dbReference>
<protein>
    <submittedName>
        <fullName evidence="9">Protein zerknuellt 2</fullName>
    </submittedName>
</protein>
<evidence type="ECO:0000256" key="2">
    <source>
        <dbReference type="ARBA" id="ARBA00023125"/>
    </source>
</evidence>
<dbReference type="PANTHER" id="PTHR45664:SF12">
    <property type="entry name" value="PANCREAS_DUODENUM HOMEOBOX PROTEIN 1"/>
    <property type="match status" value="1"/>
</dbReference>
<dbReference type="PROSITE" id="PS00027">
    <property type="entry name" value="HOMEOBOX_1"/>
    <property type="match status" value="1"/>
</dbReference>
<sequence>MLESGVDVDVDAVARSGHQSDMRTVCCAKVAAGATVVAGSDIEIFMRRWKNPGKTRTKRARTAFSSHQLLELEREFHLNKYLTRPRRIQIAQSLSLTERQVKIWFQNRRMKCKKLANRQPGKRQLQADYLMNQEGPEPNKLIVERLLQYASVTPSELQHYNEAAISPPQACWDNQNVDLDSIVSNGYSSDSQANPNLFFDMTDAYPTSVSNYDLSPSMDYCRTDDTSPWSNCNWYGKELDTSTYLAPPSPESIGQFPCFSENNIRWNSNSSLATSTSSFSSETLDIDHDFIQNLLDF</sequence>
<evidence type="ECO:0000256" key="5">
    <source>
        <dbReference type="PROSITE-ProRule" id="PRU00108"/>
    </source>
</evidence>
<feature type="DNA-binding region" description="Homeobox" evidence="5">
    <location>
        <begin position="57"/>
        <end position="116"/>
    </location>
</feature>
<dbReference type="OrthoDB" id="6159439at2759"/>
<dbReference type="SUPFAM" id="SSF46689">
    <property type="entry name" value="Homeodomain-like"/>
    <property type="match status" value="1"/>
</dbReference>
<dbReference type="SMART" id="SM00389">
    <property type="entry name" value="HOX"/>
    <property type="match status" value="1"/>
</dbReference>
<gene>
    <name evidence="9" type="primary">LOC115623885</name>
</gene>
<accession>A0A6J2TGZ4</accession>
<dbReference type="PRINTS" id="PR00024">
    <property type="entry name" value="HOMEOBOX"/>
</dbReference>
<dbReference type="InterPro" id="IPR009057">
    <property type="entry name" value="Homeodomain-like_sf"/>
</dbReference>
<evidence type="ECO:0000256" key="6">
    <source>
        <dbReference type="RuleBase" id="RU000682"/>
    </source>
</evidence>
<dbReference type="Pfam" id="PF00046">
    <property type="entry name" value="Homeodomain"/>
    <property type="match status" value="1"/>
</dbReference>
<dbReference type="PANTHER" id="PTHR45664">
    <property type="entry name" value="PROTEIN ZERKNUELLT 1-RELATED"/>
    <property type="match status" value="1"/>
</dbReference>
<dbReference type="GO" id="GO:0000981">
    <property type="term" value="F:DNA-binding transcription factor activity, RNA polymerase II-specific"/>
    <property type="evidence" value="ECO:0007669"/>
    <property type="project" value="InterPro"/>
</dbReference>
<dbReference type="CDD" id="cd00086">
    <property type="entry name" value="homeodomain"/>
    <property type="match status" value="1"/>
</dbReference>
<proteinExistence type="predicted"/>
<dbReference type="AlphaFoldDB" id="A0A6J2TGZ4"/>
<feature type="domain" description="Homeobox" evidence="7">
    <location>
        <begin position="55"/>
        <end position="115"/>
    </location>
</feature>
<dbReference type="RefSeq" id="XP_030374297.1">
    <property type="nucleotide sequence ID" value="XM_030518437.1"/>
</dbReference>
<evidence type="ECO:0000313" key="9">
    <source>
        <dbReference type="RefSeq" id="XP_030374297.1"/>
    </source>
</evidence>
<comment type="subcellular location">
    <subcellularLocation>
        <location evidence="1 5 6">Nucleus</location>
    </subcellularLocation>
</comment>
<evidence type="ECO:0000256" key="4">
    <source>
        <dbReference type="ARBA" id="ARBA00023242"/>
    </source>
</evidence>
<organism evidence="8 9">
    <name type="scientific">Drosophila lebanonensis</name>
    <name type="common">Fruit fly</name>
    <name type="synonym">Scaptodrosophila lebanonensis</name>
    <dbReference type="NCBI Taxonomy" id="7225"/>
    <lineage>
        <taxon>Eukaryota</taxon>
        <taxon>Metazoa</taxon>
        <taxon>Ecdysozoa</taxon>
        <taxon>Arthropoda</taxon>
        <taxon>Hexapoda</taxon>
        <taxon>Insecta</taxon>
        <taxon>Pterygota</taxon>
        <taxon>Neoptera</taxon>
        <taxon>Endopterygota</taxon>
        <taxon>Diptera</taxon>
        <taxon>Brachycera</taxon>
        <taxon>Muscomorpha</taxon>
        <taxon>Ephydroidea</taxon>
        <taxon>Drosophilidae</taxon>
        <taxon>Scaptodrosophila</taxon>
    </lineage>
</organism>
<dbReference type="GO" id="GO:0000978">
    <property type="term" value="F:RNA polymerase II cis-regulatory region sequence-specific DNA binding"/>
    <property type="evidence" value="ECO:0007669"/>
    <property type="project" value="TreeGrafter"/>
</dbReference>
<name>A0A6J2TGZ4_DROLE</name>
<dbReference type="InterPro" id="IPR001356">
    <property type="entry name" value="HD"/>
</dbReference>